<sequence length="81" mass="9269">MALQSRFFTSLTNTYVVINNMSFIVLLPRRQNKLVGKRCTGCYAKLKAQGVQAIRAKQVYTQCKQCQKAFCLDCFNQKPVD</sequence>
<dbReference type="EMBL" id="CM034398">
    <property type="protein sequence ID" value="KAJ0177438.1"/>
    <property type="molecule type" value="Genomic_DNA"/>
</dbReference>
<evidence type="ECO:0000313" key="1">
    <source>
        <dbReference type="EMBL" id="KAJ0177438.1"/>
    </source>
</evidence>
<comment type="caution">
    <text evidence="1">The sequence shown here is derived from an EMBL/GenBank/DDBJ whole genome shotgun (WGS) entry which is preliminary data.</text>
</comment>
<gene>
    <name evidence="1" type="ORF">K1T71_007447</name>
</gene>
<keyword evidence="2" id="KW-1185">Reference proteome</keyword>
<name>A0ACC1D0M8_9NEOP</name>
<proteinExistence type="predicted"/>
<evidence type="ECO:0000313" key="2">
    <source>
        <dbReference type="Proteomes" id="UP000824533"/>
    </source>
</evidence>
<protein>
    <submittedName>
        <fullName evidence="1">Uncharacterized protein</fullName>
    </submittedName>
</protein>
<dbReference type="Proteomes" id="UP000824533">
    <property type="component" value="Linkage Group LG12"/>
</dbReference>
<reference evidence="1 2" key="1">
    <citation type="journal article" date="2021" name="Front. Genet.">
        <title>Chromosome-Level Genome Assembly Reveals Significant Gene Expansion in the Toll and IMD Signaling Pathways of Dendrolimus kikuchii.</title>
        <authorList>
            <person name="Zhou J."/>
            <person name="Wu P."/>
            <person name="Xiong Z."/>
            <person name="Liu N."/>
            <person name="Zhao N."/>
            <person name="Ji M."/>
            <person name="Qiu Y."/>
            <person name="Yang B."/>
        </authorList>
    </citation>
    <scope>NUCLEOTIDE SEQUENCE [LARGE SCALE GENOMIC DNA]</scope>
    <source>
        <strain evidence="1">Ann1</strain>
    </source>
</reference>
<organism evidence="1 2">
    <name type="scientific">Dendrolimus kikuchii</name>
    <dbReference type="NCBI Taxonomy" id="765133"/>
    <lineage>
        <taxon>Eukaryota</taxon>
        <taxon>Metazoa</taxon>
        <taxon>Ecdysozoa</taxon>
        <taxon>Arthropoda</taxon>
        <taxon>Hexapoda</taxon>
        <taxon>Insecta</taxon>
        <taxon>Pterygota</taxon>
        <taxon>Neoptera</taxon>
        <taxon>Endopterygota</taxon>
        <taxon>Lepidoptera</taxon>
        <taxon>Glossata</taxon>
        <taxon>Ditrysia</taxon>
        <taxon>Bombycoidea</taxon>
        <taxon>Lasiocampidae</taxon>
        <taxon>Dendrolimus</taxon>
    </lineage>
</organism>
<accession>A0ACC1D0M8</accession>